<keyword evidence="2 6" id="KW-0808">Transferase</keyword>
<keyword evidence="4" id="KW-0472">Membrane</keyword>
<evidence type="ECO:0000256" key="1">
    <source>
        <dbReference type="ARBA" id="ARBA00005189"/>
    </source>
</evidence>
<keyword evidence="7" id="KW-1185">Reference proteome</keyword>
<evidence type="ECO:0000259" key="5">
    <source>
        <dbReference type="SMART" id="SM00563"/>
    </source>
</evidence>
<protein>
    <submittedName>
        <fullName evidence="6">1-acyl-sn-glycerol-3-phosphate acyltransferase</fullName>
    </submittedName>
</protein>
<organism evidence="6 7">
    <name type="scientific">Lichenicola cladoniae</name>
    <dbReference type="NCBI Taxonomy" id="1484109"/>
    <lineage>
        <taxon>Bacteria</taxon>
        <taxon>Pseudomonadati</taxon>
        <taxon>Pseudomonadota</taxon>
        <taxon>Alphaproteobacteria</taxon>
        <taxon>Acetobacterales</taxon>
        <taxon>Acetobacteraceae</taxon>
        <taxon>Lichenicola</taxon>
    </lineage>
</organism>
<dbReference type="KEGG" id="lck:HN018_15305"/>
<keyword evidence="4" id="KW-1133">Transmembrane helix</keyword>
<dbReference type="PANTHER" id="PTHR10434:SF11">
    <property type="entry name" value="1-ACYL-SN-GLYCEROL-3-PHOSPHATE ACYLTRANSFERASE"/>
    <property type="match status" value="1"/>
</dbReference>
<dbReference type="PANTHER" id="PTHR10434">
    <property type="entry name" value="1-ACYL-SN-GLYCEROL-3-PHOSPHATE ACYLTRANSFERASE"/>
    <property type="match status" value="1"/>
</dbReference>
<evidence type="ECO:0000313" key="6">
    <source>
        <dbReference type="EMBL" id="QKE91229.1"/>
    </source>
</evidence>
<dbReference type="RefSeq" id="WP_171833247.1">
    <property type="nucleotide sequence ID" value="NZ_CP053708.1"/>
</dbReference>
<dbReference type="SUPFAM" id="SSF69593">
    <property type="entry name" value="Glycerol-3-phosphate (1)-acyltransferase"/>
    <property type="match status" value="1"/>
</dbReference>
<accession>A0A6M8HRV1</accession>
<dbReference type="GO" id="GO:0006654">
    <property type="term" value="P:phosphatidic acid biosynthetic process"/>
    <property type="evidence" value="ECO:0007669"/>
    <property type="project" value="TreeGrafter"/>
</dbReference>
<dbReference type="GO" id="GO:0003841">
    <property type="term" value="F:1-acylglycerol-3-phosphate O-acyltransferase activity"/>
    <property type="evidence" value="ECO:0007669"/>
    <property type="project" value="TreeGrafter"/>
</dbReference>
<dbReference type="Proteomes" id="UP000500767">
    <property type="component" value="Chromosome"/>
</dbReference>
<reference evidence="6 7" key="1">
    <citation type="journal article" date="2014" name="World J. Microbiol. Biotechnol.">
        <title>Biodiversity and physiological characteristics of Antarctic and Arctic lichens-associated bacteria.</title>
        <authorList>
            <person name="Lee Y.M."/>
            <person name="Kim E.H."/>
            <person name="Lee H.K."/>
            <person name="Hong S.G."/>
        </authorList>
    </citation>
    <scope>NUCLEOTIDE SEQUENCE [LARGE SCALE GENOMIC DNA]</scope>
    <source>
        <strain evidence="6 7">PAMC 26569</strain>
    </source>
</reference>
<evidence type="ECO:0000313" key="7">
    <source>
        <dbReference type="Proteomes" id="UP000500767"/>
    </source>
</evidence>
<dbReference type="EMBL" id="CP053708">
    <property type="protein sequence ID" value="QKE91229.1"/>
    <property type="molecule type" value="Genomic_DNA"/>
</dbReference>
<gene>
    <name evidence="6" type="ORF">HN018_15305</name>
</gene>
<proteinExistence type="predicted"/>
<dbReference type="AlphaFoldDB" id="A0A6M8HRV1"/>
<evidence type="ECO:0000256" key="2">
    <source>
        <dbReference type="ARBA" id="ARBA00022679"/>
    </source>
</evidence>
<comment type="pathway">
    <text evidence="1">Lipid metabolism.</text>
</comment>
<dbReference type="Pfam" id="PF01553">
    <property type="entry name" value="Acyltransferase"/>
    <property type="match status" value="1"/>
</dbReference>
<feature type="domain" description="Phospholipid/glycerol acyltransferase" evidence="5">
    <location>
        <begin position="118"/>
        <end position="225"/>
    </location>
</feature>
<evidence type="ECO:0000256" key="4">
    <source>
        <dbReference type="SAM" id="Phobius"/>
    </source>
</evidence>
<sequence>MRIPIGLAKGLPTTRLHASGTSPARSGPRWSGLHHVRVWHLRLAFAVTAIVAAVLVVVGSVAALALNQVLADRRGSVGRWMLRFGARLVLRVATLTGLLRCDLPALAELSGPHRRTGLLLVANHPSRLDALFMIASVPGLVCVTKASIWDRTLVGAAIRMSGYPRAGDNRHLATAATALLEGRPVLVFPEGTRSPPGGPGRFHPGFACLARQAQVPIQAVMIETDPDFLGQNQPLLRVPARPVRIVLHAGARFDPPGNRPGDMRRLALAVERAFHDTPASPLLEMAA</sequence>
<keyword evidence="4" id="KW-0812">Transmembrane</keyword>
<name>A0A6M8HRV1_9PROT</name>
<dbReference type="SMART" id="SM00563">
    <property type="entry name" value="PlsC"/>
    <property type="match status" value="1"/>
</dbReference>
<feature type="transmembrane region" description="Helical" evidence="4">
    <location>
        <begin position="43"/>
        <end position="67"/>
    </location>
</feature>
<evidence type="ECO:0000256" key="3">
    <source>
        <dbReference type="ARBA" id="ARBA00023315"/>
    </source>
</evidence>
<dbReference type="InterPro" id="IPR002123">
    <property type="entry name" value="Plipid/glycerol_acylTrfase"/>
</dbReference>
<dbReference type="CDD" id="cd07989">
    <property type="entry name" value="LPLAT_AGPAT-like"/>
    <property type="match status" value="1"/>
</dbReference>
<keyword evidence="3 6" id="KW-0012">Acyltransferase</keyword>